<dbReference type="AlphaFoldDB" id="A0A6G1JVM5"/>
<dbReference type="OrthoDB" id="1735038at2759"/>
<keyword evidence="5" id="KW-0325">Glycoprotein</keyword>
<dbReference type="GO" id="GO:0008239">
    <property type="term" value="F:dipeptidyl-peptidase activity"/>
    <property type="evidence" value="ECO:0007669"/>
    <property type="project" value="TreeGrafter"/>
</dbReference>
<dbReference type="EMBL" id="MU005782">
    <property type="protein sequence ID" value="KAF2704383.1"/>
    <property type="molecule type" value="Genomic_DNA"/>
</dbReference>
<comment type="similarity">
    <text evidence="1">Belongs to the peptidase S28 family.</text>
</comment>
<organism evidence="7 8">
    <name type="scientific">Pleomassaria siparia CBS 279.74</name>
    <dbReference type="NCBI Taxonomy" id="1314801"/>
    <lineage>
        <taxon>Eukaryota</taxon>
        <taxon>Fungi</taxon>
        <taxon>Dikarya</taxon>
        <taxon>Ascomycota</taxon>
        <taxon>Pezizomycotina</taxon>
        <taxon>Dothideomycetes</taxon>
        <taxon>Pleosporomycetidae</taxon>
        <taxon>Pleosporales</taxon>
        <taxon>Pleomassariaceae</taxon>
        <taxon>Pleomassaria</taxon>
    </lineage>
</organism>
<dbReference type="GO" id="GO:0070008">
    <property type="term" value="F:serine-type exopeptidase activity"/>
    <property type="evidence" value="ECO:0007669"/>
    <property type="project" value="InterPro"/>
</dbReference>
<dbReference type="Proteomes" id="UP000799428">
    <property type="component" value="Unassembled WGS sequence"/>
</dbReference>
<keyword evidence="2" id="KW-0645">Protease</keyword>
<evidence type="ECO:0008006" key="9">
    <source>
        <dbReference type="Google" id="ProtNLM"/>
    </source>
</evidence>
<evidence type="ECO:0000256" key="5">
    <source>
        <dbReference type="ARBA" id="ARBA00023180"/>
    </source>
</evidence>
<evidence type="ECO:0000256" key="2">
    <source>
        <dbReference type="ARBA" id="ARBA00022670"/>
    </source>
</evidence>
<dbReference type="InterPro" id="IPR008758">
    <property type="entry name" value="Peptidase_S28"/>
</dbReference>
<keyword evidence="3 6" id="KW-0732">Signal</keyword>
<evidence type="ECO:0000256" key="1">
    <source>
        <dbReference type="ARBA" id="ARBA00011079"/>
    </source>
</evidence>
<name>A0A6G1JVM5_9PLEO</name>
<keyword evidence="8" id="KW-1185">Reference proteome</keyword>
<sequence length="530" mass="58372">MRVVGLIAIFCGIAAASPASPGLQALRNGEPEKRQAATAAYAAHTIDMPIDHFLSNPRYKPHANGTFKQRYFFDSSYYKPGGPVFLYIGGETSGESRFSNLQTGIIQILMEATNGLGVILENRYYGESYPFNTSTTDDLRYLTTEQTIADNEYFAKHAVFEGVSGNLSAPGTPWILYGGSLAGAQTAFTMKEYNSLFAGGIGSSATAQALLAYPYWYDPIIKYGPSDCVSRIINIVDKIDEVIASNNTKAIQQLKEVFGLGELKSLGDFAMTIAFPIGGPMNYPTNTWQELNWNYPHAGSEDFYDFCGNVTNPNPPEVINDVDYALANYTHGEAWTGLGGYADYVKKTLIPQCESGRIDSTDVGCFGTQNQTFYADPTNGGARSYLYSTCTEQGAYQVAKKHNSLISRALQIPYTQQWCTWAFPPGKYNSIPPTPDLDSYNKYGGYNIQAPRLALIDGEADVWVDLCYHSNLAPSPRYSSDLHPSYLIAGGGHHWDSTGIKNVTAEPGYIKEAHLWEIRTVRRWVASWGK</sequence>
<evidence type="ECO:0000256" key="4">
    <source>
        <dbReference type="ARBA" id="ARBA00022801"/>
    </source>
</evidence>
<feature type="signal peptide" evidence="6">
    <location>
        <begin position="1"/>
        <end position="16"/>
    </location>
</feature>
<evidence type="ECO:0000313" key="7">
    <source>
        <dbReference type="EMBL" id="KAF2704383.1"/>
    </source>
</evidence>
<reference evidence="7" key="1">
    <citation type="journal article" date="2020" name="Stud. Mycol.">
        <title>101 Dothideomycetes genomes: a test case for predicting lifestyles and emergence of pathogens.</title>
        <authorList>
            <person name="Haridas S."/>
            <person name="Albert R."/>
            <person name="Binder M."/>
            <person name="Bloem J."/>
            <person name="Labutti K."/>
            <person name="Salamov A."/>
            <person name="Andreopoulos B."/>
            <person name="Baker S."/>
            <person name="Barry K."/>
            <person name="Bills G."/>
            <person name="Bluhm B."/>
            <person name="Cannon C."/>
            <person name="Castanera R."/>
            <person name="Culley D."/>
            <person name="Daum C."/>
            <person name="Ezra D."/>
            <person name="Gonzalez J."/>
            <person name="Henrissat B."/>
            <person name="Kuo A."/>
            <person name="Liang C."/>
            <person name="Lipzen A."/>
            <person name="Lutzoni F."/>
            <person name="Magnuson J."/>
            <person name="Mondo S."/>
            <person name="Nolan M."/>
            <person name="Ohm R."/>
            <person name="Pangilinan J."/>
            <person name="Park H.-J."/>
            <person name="Ramirez L."/>
            <person name="Alfaro M."/>
            <person name="Sun H."/>
            <person name="Tritt A."/>
            <person name="Yoshinaga Y."/>
            <person name="Zwiers L.-H."/>
            <person name="Turgeon B."/>
            <person name="Goodwin S."/>
            <person name="Spatafora J."/>
            <person name="Crous P."/>
            <person name="Grigoriev I."/>
        </authorList>
    </citation>
    <scope>NUCLEOTIDE SEQUENCE</scope>
    <source>
        <strain evidence="7">CBS 279.74</strain>
    </source>
</reference>
<evidence type="ECO:0000313" key="8">
    <source>
        <dbReference type="Proteomes" id="UP000799428"/>
    </source>
</evidence>
<protein>
    <recommendedName>
        <fullName evidence="9">Peptidase S28</fullName>
    </recommendedName>
</protein>
<accession>A0A6G1JVM5</accession>
<dbReference type="Gene3D" id="3.40.50.1820">
    <property type="entry name" value="alpha/beta hydrolase"/>
    <property type="match status" value="2"/>
</dbReference>
<dbReference type="PANTHER" id="PTHR11010:SF117">
    <property type="entry name" value="SERINE PROTEASE 16"/>
    <property type="match status" value="1"/>
</dbReference>
<dbReference type="SUPFAM" id="SSF53474">
    <property type="entry name" value="alpha/beta-Hydrolases"/>
    <property type="match status" value="1"/>
</dbReference>
<evidence type="ECO:0000256" key="6">
    <source>
        <dbReference type="SAM" id="SignalP"/>
    </source>
</evidence>
<dbReference type="PANTHER" id="PTHR11010">
    <property type="entry name" value="PROTEASE S28 PRO-X CARBOXYPEPTIDASE-RELATED"/>
    <property type="match status" value="1"/>
</dbReference>
<gene>
    <name evidence="7" type="ORF">K504DRAFT_390113</name>
</gene>
<feature type="chain" id="PRO_5026203089" description="Peptidase S28" evidence="6">
    <location>
        <begin position="17"/>
        <end position="530"/>
    </location>
</feature>
<dbReference type="Pfam" id="PF05577">
    <property type="entry name" value="Peptidase_S28"/>
    <property type="match status" value="1"/>
</dbReference>
<evidence type="ECO:0000256" key="3">
    <source>
        <dbReference type="ARBA" id="ARBA00022729"/>
    </source>
</evidence>
<keyword evidence="4" id="KW-0378">Hydrolase</keyword>
<proteinExistence type="inferred from homology"/>
<dbReference type="InterPro" id="IPR029058">
    <property type="entry name" value="AB_hydrolase_fold"/>
</dbReference>
<dbReference type="GO" id="GO:0006508">
    <property type="term" value="P:proteolysis"/>
    <property type="evidence" value="ECO:0007669"/>
    <property type="project" value="UniProtKB-KW"/>
</dbReference>